<reference evidence="2 3" key="1">
    <citation type="submission" date="2020-05" db="EMBL/GenBank/DDBJ databases">
        <title>Identification and distribution of gene clusters putatively required for synthesis of sphingolipid metabolism inhibitors in phylogenetically diverse species of the filamentous fungus Fusarium.</title>
        <authorList>
            <person name="Kim H.-S."/>
            <person name="Busman M."/>
            <person name="Brown D.W."/>
            <person name="Divon H."/>
            <person name="Uhlig S."/>
            <person name="Proctor R.H."/>
        </authorList>
    </citation>
    <scope>NUCLEOTIDE SEQUENCE [LARGE SCALE GENOMIC DNA]</scope>
    <source>
        <strain evidence="2 3">NRRL 20693</strain>
    </source>
</reference>
<accession>A0A8H5TD12</accession>
<name>A0A8H5TD12_FUSHE</name>
<dbReference type="Proteomes" id="UP000567885">
    <property type="component" value="Unassembled WGS sequence"/>
</dbReference>
<evidence type="ECO:0000313" key="3">
    <source>
        <dbReference type="Proteomes" id="UP000567885"/>
    </source>
</evidence>
<dbReference type="OrthoDB" id="3473305at2759"/>
<dbReference type="PANTHER" id="PTHR35910:SF6">
    <property type="entry name" value="2EXR DOMAIN-CONTAINING PROTEIN"/>
    <property type="match status" value="1"/>
</dbReference>
<evidence type="ECO:0000259" key="1">
    <source>
        <dbReference type="Pfam" id="PF20150"/>
    </source>
</evidence>
<proteinExistence type="predicted"/>
<evidence type="ECO:0000313" key="2">
    <source>
        <dbReference type="EMBL" id="KAF5669969.1"/>
    </source>
</evidence>
<protein>
    <recommendedName>
        <fullName evidence="1">2EXR domain-containing protein</fullName>
    </recommendedName>
</protein>
<dbReference type="EMBL" id="JAAGWQ010000079">
    <property type="protein sequence ID" value="KAF5669969.1"/>
    <property type="molecule type" value="Genomic_DNA"/>
</dbReference>
<dbReference type="AlphaFoldDB" id="A0A8H5TD12"/>
<organism evidence="2 3">
    <name type="scientific">Fusarium heterosporum</name>
    <dbReference type="NCBI Taxonomy" id="42747"/>
    <lineage>
        <taxon>Eukaryota</taxon>
        <taxon>Fungi</taxon>
        <taxon>Dikarya</taxon>
        <taxon>Ascomycota</taxon>
        <taxon>Pezizomycotina</taxon>
        <taxon>Sordariomycetes</taxon>
        <taxon>Hypocreomycetidae</taxon>
        <taxon>Hypocreales</taxon>
        <taxon>Nectriaceae</taxon>
        <taxon>Fusarium</taxon>
        <taxon>Fusarium heterosporum species complex</taxon>
    </lineage>
</organism>
<dbReference type="Pfam" id="PF20150">
    <property type="entry name" value="2EXR"/>
    <property type="match status" value="1"/>
</dbReference>
<comment type="caution">
    <text evidence="2">The sequence shown here is derived from an EMBL/GenBank/DDBJ whole genome shotgun (WGS) entry which is preliminary data.</text>
</comment>
<dbReference type="PANTHER" id="PTHR35910">
    <property type="entry name" value="2EXR DOMAIN-CONTAINING PROTEIN"/>
    <property type="match status" value="1"/>
</dbReference>
<gene>
    <name evidence="2" type="ORF">FHETE_4652</name>
</gene>
<sequence>METEPSNSMFTCFSQLPVELRLMIWEAACLPCPDSRAVLPTKHRRFGKSRLSMERSIRTQTTQRLLSSCRESRDVALASGSFMLVEEMICSIAIHQGVWVDNRFKNLLLPLTPLGDKPLSFIPHNIQSITVLWTDSWYFGAIRDYIVSTPRRGRPCMIETIYIGAMCIPWISSKDDTITTSPCVNSDTTVISFDDEMLPKYVASAYKAHALHILEKSLSEEVCLENAKRYLERNMQLSYKRTVLQYGQRILGAPGMKYELAVIFSSKDQFSISEVARLKQQSWARRCLFPRHSDEASEEVAIFSLGFLWDLI</sequence>
<keyword evidence="3" id="KW-1185">Reference proteome</keyword>
<dbReference type="InterPro" id="IPR045518">
    <property type="entry name" value="2EXR"/>
</dbReference>
<feature type="domain" description="2EXR" evidence="1">
    <location>
        <begin position="10"/>
        <end position="79"/>
    </location>
</feature>